<dbReference type="InterPro" id="IPR012675">
    <property type="entry name" value="Beta-grasp_dom_sf"/>
</dbReference>
<dbReference type="Proteomes" id="UP001595914">
    <property type="component" value="Unassembled WGS sequence"/>
</dbReference>
<keyword evidence="2" id="KW-1185">Reference proteome</keyword>
<organism evidence="1 2">
    <name type="scientific">Rhodococcus kronopolitis</name>
    <dbReference type="NCBI Taxonomy" id="1460226"/>
    <lineage>
        <taxon>Bacteria</taxon>
        <taxon>Bacillati</taxon>
        <taxon>Actinomycetota</taxon>
        <taxon>Actinomycetes</taxon>
        <taxon>Mycobacteriales</taxon>
        <taxon>Nocardiaceae</taxon>
        <taxon>Rhodococcus</taxon>
    </lineage>
</organism>
<name>A0ABV9FK40_9NOCA</name>
<accession>A0ABV9FK40</accession>
<evidence type="ECO:0000313" key="2">
    <source>
        <dbReference type="Proteomes" id="UP001595914"/>
    </source>
</evidence>
<gene>
    <name evidence="1" type="ORF">ACFO6S_01615</name>
</gene>
<dbReference type="InterPro" id="IPR016155">
    <property type="entry name" value="Mopterin_synth/thiamin_S_b"/>
</dbReference>
<dbReference type="EMBL" id="JBHSFO010000001">
    <property type="protein sequence ID" value="MFC4602385.1"/>
    <property type="molecule type" value="Genomic_DNA"/>
</dbReference>
<evidence type="ECO:0000313" key="1">
    <source>
        <dbReference type="EMBL" id="MFC4602385.1"/>
    </source>
</evidence>
<proteinExistence type="predicted"/>
<protein>
    <submittedName>
        <fullName evidence="1">MoaD/ThiS family protein</fullName>
    </submittedName>
</protein>
<sequence length="84" mass="8813">MADGSVTVRYFAAAADAAGCTQETVPLGERASLGELRAVLADRHGPQMERVLSVAAFLQDDELTRDLSRPAASRVDVLPPFAGG</sequence>
<dbReference type="InterPro" id="IPR003749">
    <property type="entry name" value="ThiS/MoaD-like"/>
</dbReference>
<dbReference type="Pfam" id="PF02597">
    <property type="entry name" value="ThiS"/>
    <property type="match status" value="1"/>
</dbReference>
<dbReference type="Gene3D" id="3.10.20.30">
    <property type="match status" value="1"/>
</dbReference>
<dbReference type="RefSeq" id="WP_378413487.1">
    <property type="nucleotide sequence ID" value="NZ_JBHSFO010000001.1"/>
</dbReference>
<reference evidence="2" key="1">
    <citation type="journal article" date="2019" name="Int. J. Syst. Evol. Microbiol.">
        <title>The Global Catalogue of Microorganisms (GCM) 10K type strain sequencing project: providing services to taxonomists for standard genome sequencing and annotation.</title>
        <authorList>
            <consortium name="The Broad Institute Genomics Platform"/>
            <consortium name="The Broad Institute Genome Sequencing Center for Infectious Disease"/>
            <person name="Wu L."/>
            <person name="Ma J."/>
        </authorList>
    </citation>
    <scope>NUCLEOTIDE SEQUENCE [LARGE SCALE GENOMIC DNA]</scope>
    <source>
        <strain evidence="2">CCUG 54520</strain>
    </source>
</reference>
<comment type="caution">
    <text evidence="1">The sequence shown here is derived from an EMBL/GenBank/DDBJ whole genome shotgun (WGS) entry which is preliminary data.</text>
</comment>
<dbReference type="SUPFAM" id="SSF54285">
    <property type="entry name" value="MoaD/ThiS"/>
    <property type="match status" value="1"/>
</dbReference>